<dbReference type="InterPro" id="IPR046884">
    <property type="entry name" value="MnmA-like_central"/>
</dbReference>
<gene>
    <name evidence="14" type="ORF">CVIRNUC_004725</name>
</gene>
<keyword evidence="7" id="KW-0547">Nucleotide-binding</keyword>
<dbReference type="Gene3D" id="2.40.30.10">
    <property type="entry name" value="Translation factors"/>
    <property type="match status" value="1"/>
</dbReference>
<accession>A0AAV1I648</accession>
<organism evidence="14 15">
    <name type="scientific">Coccomyxa viridis</name>
    <dbReference type="NCBI Taxonomy" id="1274662"/>
    <lineage>
        <taxon>Eukaryota</taxon>
        <taxon>Viridiplantae</taxon>
        <taxon>Chlorophyta</taxon>
        <taxon>core chlorophytes</taxon>
        <taxon>Trebouxiophyceae</taxon>
        <taxon>Trebouxiophyceae incertae sedis</taxon>
        <taxon>Coccomyxaceae</taxon>
        <taxon>Coccomyxa</taxon>
    </lineage>
</organism>
<keyword evidence="4" id="KW-0820">tRNA-binding</keyword>
<dbReference type="InterPro" id="IPR023382">
    <property type="entry name" value="MnmA-like_central_sf"/>
</dbReference>
<dbReference type="SUPFAM" id="SSF52402">
    <property type="entry name" value="Adenine nucleotide alpha hydrolases-like"/>
    <property type="match status" value="1"/>
</dbReference>
<keyword evidence="8" id="KW-0067">ATP-binding</keyword>
<keyword evidence="9" id="KW-0694">RNA-binding</keyword>
<dbReference type="Pfam" id="PF20259">
    <property type="entry name" value="tRNA_Me_trans_M"/>
    <property type="match status" value="1"/>
</dbReference>
<dbReference type="EC" id="2.8.1.14" evidence="3"/>
<comment type="similarity">
    <text evidence="2">Belongs to the MnmA/TRMU family.</text>
</comment>
<dbReference type="NCBIfam" id="NF001138">
    <property type="entry name" value="PRK00143.1"/>
    <property type="match status" value="1"/>
</dbReference>
<evidence type="ECO:0000256" key="4">
    <source>
        <dbReference type="ARBA" id="ARBA00022555"/>
    </source>
</evidence>
<dbReference type="Pfam" id="PF03054">
    <property type="entry name" value="tRNA_Me_trans"/>
    <property type="match status" value="1"/>
</dbReference>
<dbReference type="GO" id="GO:0000049">
    <property type="term" value="F:tRNA binding"/>
    <property type="evidence" value="ECO:0007669"/>
    <property type="project" value="UniProtKB-KW"/>
</dbReference>
<evidence type="ECO:0000259" key="13">
    <source>
        <dbReference type="Pfam" id="PF20259"/>
    </source>
</evidence>
<name>A0AAV1I648_9CHLO</name>
<evidence type="ECO:0000256" key="7">
    <source>
        <dbReference type="ARBA" id="ARBA00022741"/>
    </source>
</evidence>
<dbReference type="InterPro" id="IPR014729">
    <property type="entry name" value="Rossmann-like_a/b/a_fold"/>
</dbReference>
<dbReference type="InterPro" id="IPR046885">
    <property type="entry name" value="MnmA-like_C"/>
</dbReference>
<dbReference type="Gene3D" id="3.40.50.620">
    <property type="entry name" value="HUPs"/>
    <property type="match status" value="1"/>
</dbReference>
<comment type="catalytic activity">
    <reaction evidence="11">
        <text>5-taurinomethyluridine(34) in tRNA + S-sulfanyl-L-cysteinyl-[protein] + AH2 + ATP = 5-taurinomethyl-2-thiouridine(34) in tRNA + L-cysteinyl-[protein] + A + AMP + diphosphate + H(+)</text>
        <dbReference type="Rhea" id="RHEA:47040"/>
        <dbReference type="Rhea" id="RHEA-COMP:10131"/>
        <dbReference type="Rhea" id="RHEA-COMP:11726"/>
        <dbReference type="Rhea" id="RHEA-COMP:11732"/>
        <dbReference type="Rhea" id="RHEA-COMP:11733"/>
        <dbReference type="ChEBI" id="CHEBI:13193"/>
        <dbReference type="ChEBI" id="CHEBI:15378"/>
        <dbReference type="ChEBI" id="CHEBI:17499"/>
        <dbReference type="ChEBI" id="CHEBI:29950"/>
        <dbReference type="ChEBI" id="CHEBI:30616"/>
        <dbReference type="ChEBI" id="CHEBI:33019"/>
        <dbReference type="ChEBI" id="CHEBI:61963"/>
        <dbReference type="ChEBI" id="CHEBI:87171"/>
        <dbReference type="ChEBI" id="CHEBI:87172"/>
        <dbReference type="ChEBI" id="CHEBI:456215"/>
        <dbReference type="EC" id="2.8.1.14"/>
    </reaction>
</comment>
<comment type="caution">
    <text evidence="14">The sequence shown here is derived from an EMBL/GenBank/DDBJ whole genome shotgun (WGS) entry which is preliminary data.</text>
</comment>
<evidence type="ECO:0000256" key="6">
    <source>
        <dbReference type="ARBA" id="ARBA00022694"/>
    </source>
</evidence>
<dbReference type="PANTHER" id="PTHR43052:SF1">
    <property type="entry name" value="TRNA-5-TAURINOMETHYLURIDINE 2-SULFURTRANSFERASE"/>
    <property type="match status" value="1"/>
</dbReference>
<proteinExistence type="inferred from homology"/>
<dbReference type="Pfam" id="PF20258">
    <property type="entry name" value="tRNA_Me_trans_C"/>
    <property type="match status" value="1"/>
</dbReference>
<protein>
    <recommendedName>
        <fullName evidence="3">tRNA-5-taurinomethyluridine 2-sulfurtransferase</fullName>
        <ecNumber evidence="3">2.8.1.14</ecNumber>
    </recommendedName>
</protein>
<feature type="domain" description="tRNA-specific 2-thiouridylase MnmA-like central" evidence="13">
    <location>
        <begin position="317"/>
        <end position="379"/>
    </location>
</feature>
<keyword evidence="15" id="KW-1185">Reference proteome</keyword>
<dbReference type="GO" id="GO:0005524">
    <property type="term" value="F:ATP binding"/>
    <property type="evidence" value="ECO:0007669"/>
    <property type="project" value="UniProtKB-KW"/>
</dbReference>
<dbReference type="AlphaFoldDB" id="A0AAV1I648"/>
<dbReference type="GO" id="GO:0061708">
    <property type="term" value="F:tRNA-5-taurinomethyluridine 2-sulfurtransferase"/>
    <property type="evidence" value="ECO:0007669"/>
    <property type="project" value="UniProtKB-EC"/>
</dbReference>
<evidence type="ECO:0000256" key="2">
    <source>
        <dbReference type="ARBA" id="ARBA00006191"/>
    </source>
</evidence>
<evidence type="ECO:0000256" key="11">
    <source>
        <dbReference type="ARBA" id="ARBA00049564"/>
    </source>
</evidence>
<keyword evidence="10" id="KW-1015">Disulfide bond</keyword>
<keyword evidence="6" id="KW-0819">tRNA processing</keyword>
<dbReference type="Gene3D" id="2.30.30.280">
    <property type="entry name" value="Adenine nucleotide alpha hydrolases-like domains"/>
    <property type="match status" value="1"/>
</dbReference>
<feature type="domain" description="tRNA-specific 2-thiouridylase MnmA-like C-terminal" evidence="12">
    <location>
        <begin position="390"/>
        <end position="464"/>
    </location>
</feature>
<reference evidence="14 15" key="1">
    <citation type="submission" date="2023-10" db="EMBL/GenBank/DDBJ databases">
        <authorList>
            <person name="Maclean D."/>
            <person name="Macfadyen A."/>
        </authorList>
    </citation>
    <scope>NUCLEOTIDE SEQUENCE [LARGE SCALE GENOMIC DNA]</scope>
</reference>
<dbReference type="InterPro" id="IPR004506">
    <property type="entry name" value="MnmA-like"/>
</dbReference>
<sequence>MQTPQQCAPLPFSSPAALAFQPALCPAYTLTRTATAARRCAAVAADIADVSQSACTREILQDAELLPRISGEAQDLRHHSQAPVPDFETGANLPLSGCEPEHAPLRVALLLSGGVDSSLALRLLQAAGHEVTAFYLQIWFQEDFRNSWGACPWEDDLAICQEVCREAGVPLEVVPLTEQYWQRVVSHCLDEIRAGSTPNPDILCNSRVKFGAFYEHLASNFSQAFDRIGSGHYARLVRDPGGDCGRQVRLAMTPDAVKDQTYFLAHLSQQQLARTIFPLGTLTKAEVRQLAAAAALPNQARRDSQGICFLGKVRFSEFIREHLGTWRGALLEEETGRIVGYHDGFWFYTLGQRRGIPLHGGPWYVSKKDVDANVVYVSRAYYDEDKQRNAFQCSGFNWISSDRPREGMPLFCKVRHGPSMYRCKVDMLDADVAQINLEGNDQGLAAGQYVCLYQDECCLGSAVIRGSVQQL</sequence>
<dbReference type="NCBIfam" id="TIGR00420">
    <property type="entry name" value="trmU"/>
    <property type="match status" value="1"/>
</dbReference>
<dbReference type="GO" id="GO:0008033">
    <property type="term" value="P:tRNA processing"/>
    <property type="evidence" value="ECO:0007669"/>
    <property type="project" value="UniProtKB-KW"/>
</dbReference>
<evidence type="ECO:0000256" key="8">
    <source>
        <dbReference type="ARBA" id="ARBA00022840"/>
    </source>
</evidence>
<dbReference type="InterPro" id="IPR051305">
    <property type="entry name" value="tRNA_2-thiouridylase_MnmA"/>
</dbReference>
<evidence type="ECO:0000313" key="15">
    <source>
        <dbReference type="Proteomes" id="UP001314263"/>
    </source>
</evidence>
<comment type="function">
    <text evidence="1">Catalyzes the 2-thiolation of uridine at the wobble position (U34) of mitochondrial tRNA(Lys), tRNA(Glu) and tRNA(Gln). Required for the formation of 5-taurinomethyl-2-thiouridine (tm5s2U) of mitochondrial tRNA(Lys), tRNA(Glu), and tRNA(Gln) at the wobble position. ATP is required to activate the C2 atom of the wobble base.</text>
</comment>
<dbReference type="CDD" id="cd01998">
    <property type="entry name" value="MnmA_TRMU-like"/>
    <property type="match status" value="1"/>
</dbReference>
<evidence type="ECO:0000256" key="3">
    <source>
        <dbReference type="ARBA" id="ARBA00011953"/>
    </source>
</evidence>
<dbReference type="PANTHER" id="PTHR43052">
    <property type="match status" value="1"/>
</dbReference>
<evidence type="ECO:0000313" key="14">
    <source>
        <dbReference type="EMBL" id="CAK0779244.1"/>
    </source>
</evidence>
<keyword evidence="5" id="KW-0808">Transferase</keyword>
<evidence type="ECO:0000259" key="12">
    <source>
        <dbReference type="Pfam" id="PF20258"/>
    </source>
</evidence>
<evidence type="ECO:0000256" key="9">
    <source>
        <dbReference type="ARBA" id="ARBA00022884"/>
    </source>
</evidence>
<dbReference type="EMBL" id="CAUYUE010000005">
    <property type="protein sequence ID" value="CAK0779244.1"/>
    <property type="molecule type" value="Genomic_DNA"/>
</dbReference>
<evidence type="ECO:0000256" key="10">
    <source>
        <dbReference type="ARBA" id="ARBA00023157"/>
    </source>
</evidence>
<dbReference type="Proteomes" id="UP001314263">
    <property type="component" value="Unassembled WGS sequence"/>
</dbReference>
<evidence type="ECO:0000256" key="1">
    <source>
        <dbReference type="ARBA" id="ARBA00003986"/>
    </source>
</evidence>
<evidence type="ECO:0000256" key="5">
    <source>
        <dbReference type="ARBA" id="ARBA00022679"/>
    </source>
</evidence>